<dbReference type="PRINTS" id="PR00237">
    <property type="entry name" value="GPCRRHODOPSN"/>
</dbReference>
<dbReference type="Pfam" id="PF00001">
    <property type="entry name" value="7tm_1"/>
    <property type="match status" value="1"/>
</dbReference>
<keyword evidence="9" id="KW-0325">Glycoprotein</keyword>
<feature type="transmembrane region" description="Helical" evidence="11">
    <location>
        <begin position="43"/>
        <end position="67"/>
    </location>
</feature>
<evidence type="ECO:0000256" key="11">
    <source>
        <dbReference type="SAM" id="Phobius"/>
    </source>
</evidence>
<dbReference type="PANTHER" id="PTHR24246:SF27">
    <property type="entry name" value="ADENOSINE RECEPTOR, ISOFORM A"/>
    <property type="match status" value="1"/>
</dbReference>
<keyword evidence="7" id="KW-1015">Disulfide bond</keyword>
<evidence type="ECO:0000313" key="13">
    <source>
        <dbReference type="EMBL" id="KAK7507029.1"/>
    </source>
</evidence>
<dbReference type="PANTHER" id="PTHR24246">
    <property type="entry name" value="OLFACTORY RECEPTOR AND ADENOSINE RECEPTOR"/>
    <property type="match status" value="1"/>
</dbReference>
<reference evidence="13 14" key="1">
    <citation type="journal article" date="2023" name="Sci. Data">
        <title>Genome assembly of the Korean intertidal mud-creeper Batillaria attramentaria.</title>
        <authorList>
            <person name="Patra A.K."/>
            <person name="Ho P.T."/>
            <person name="Jun S."/>
            <person name="Lee S.J."/>
            <person name="Kim Y."/>
            <person name="Won Y.J."/>
        </authorList>
    </citation>
    <scope>NUCLEOTIDE SEQUENCE [LARGE SCALE GENOMIC DNA]</scope>
    <source>
        <strain evidence="13">Wonlab-2016</strain>
    </source>
</reference>
<evidence type="ECO:0000256" key="4">
    <source>
        <dbReference type="ARBA" id="ARBA00022989"/>
    </source>
</evidence>
<feature type="transmembrane region" description="Helical" evidence="11">
    <location>
        <begin position="73"/>
        <end position="99"/>
    </location>
</feature>
<keyword evidence="4 11" id="KW-1133">Transmembrane helix</keyword>
<dbReference type="PRINTS" id="PR00424">
    <property type="entry name" value="ADENOSINER"/>
</dbReference>
<name>A0ABD0M5K8_9CAEN</name>
<feature type="transmembrane region" description="Helical" evidence="11">
    <location>
        <begin position="223"/>
        <end position="249"/>
    </location>
</feature>
<protein>
    <recommendedName>
        <fullName evidence="12">G-protein coupled receptors family 1 profile domain-containing protein</fullName>
    </recommendedName>
</protein>
<dbReference type="SMART" id="SM01381">
    <property type="entry name" value="7TM_GPCR_Srsx"/>
    <property type="match status" value="1"/>
</dbReference>
<proteinExistence type="predicted"/>
<evidence type="ECO:0000256" key="3">
    <source>
        <dbReference type="ARBA" id="ARBA00022692"/>
    </source>
</evidence>
<gene>
    <name evidence="13" type="ORF">BaRGS_00001880</name>
</gene>
<evidence type="ECO:0000256" key="5">
    <source>
        <dbReference type="ARBA" id="ARBA00023040"/>
    </source>
</evidence>
<keyword evidence="14" id="KW-1185">Reference proteome</keyword>
<feature type="transmembrane region" description="Helical" evidence="11">
    <location>
        <begin position="261"/>
        <end position="280"/>
    </location>
</feature>
<keyword evidence="2" id="KW-1003">Cell membrane</keyword>
<evidence type="ECO:0000259" key="12">
    <source>
        <dbReference type="PROSITE" id="PS50262"/>
    </source>
</evidence>
<evidence type="ECO:0000256" key="2">
    <source>
        <dbReference type="ARBA" id="ARBA00022475"/>
    </source>
</evidence>
<evidence type="ECO:0000313" key="14">
    <source>
        <dbReference type="Proteomes" id="UP001519460"/>
    </source>
</evidence>
<evidence type="ECO:0000256" key="6">
    <source>
        <dbReference type="ARBA" id="ARBA00023136"/>
    </source>
</evidence>
<sequence length="307" mass="34321">MTTRDYVYVTSEFVVGALSVATNSLVLVAMYKVKSLRTHTNCFIASLAVADILAGLVVGPLAVTSYIGLPRNFYGCLLINSLVVLFTMCSVTSLTAVTLDRFLAISFPFAYRRRMTFRVAFYVVAVSWVVGILVGLVPLMGWNKGKENFKGRCQFQFVICMEYIVYLTFFGGNLIPLLFMVCVYTHIFFIVNKAKAVDIKRTSVTAGTGHMGRHLLWGEKRKALRVAFVVIVFEACWLPLYIVDCIILFDPAHIPPIEFLLFTIVLSHANSFVNPIIYAFNHSAFRRAFVQILTQVNPDASTPHGTP</sequence>
<dbReference type="Proteomes" id="UP001519460">
    <property type="component" value="Unassembled WGS sequence"/>
</dbReference>
<dbReference type="EMBL" id="JACVVK020000005">
    <property type="protein sequence ID" value="KAK7507029.1"/>
    <property type="molecule type" value="Genomic_DNA"/>
</dbReference>
<organism evidence="13 14">
    <name type="scientific">Batillaria attramentaria</name>
    <dbReference type="NCBI Taxonomy" id="370345"/>
    <lineage>
        <taxon>Eukaryota</taxon>
        <taxon>Metazoa</taxon>
        <taxon>Spiralia</taxon>
        <taxon>Lophotrochozoa</taxon>
        <taxon>Mollusca</taxon>
        <taxon>Gastropoda</taxon>
        <taxon>Caenogastropoda</taxon>
        <taxon>Sorbeoconcha</taxon>
        <taxon>Cerithioidea</taxon>
        <taxon>Batillariidae</taxon>
        <taxon>Batillaria</taxon>
    </lineage>
</organism>
<evidence type="ECO:0000256" key="1">
    <source>
        <dbReference type="ARBA" id="ARBA00004651"/>
    </source>
</evidence>
<evidence type="ECO:0000256" key="7">
    <source>
        <dbReference type="ARBA" id="ARBA00023157"/>
    </source>
</evidence>
<keyword evidence="8" id="KW-0675">Receptor</keyword>
<comment type="subcellular location">
    <subcellularLocation>
        <location evidence="1">Cell membrane</location>
        <topology evidence="1">Multi-pass membrane protein</topology>
    </subcellularLocation>
</comment>
<dbReference type="GO" id="GO:0005886">
    <property type="term" value="C:plasma membrane"/>
    <property type="evidence" value="ECO:0007669"/>
    <property type="project" value="UniProtKB-SubCell"/>
</dbReference>
<dbReference type="SUPFAM" id="SSF81321">
    <property type="entry name" value="Family A G protein-coupled receptor-like"/>
    <property type="match status" value="1"/>
</dbReference>
<comment type="caution">
    <text evidence="13">The sequence shown here is derived from an EMBL/GenBank/DDBJ whole genome shotgun (WGS) entry which is preliminary data.</text>
</comment>
<feature type="domain" description="G-protein coupled receptors family 1 profile" evidence="12">
    <location>
        <begin position="22"/>
        <end position="278"/>
    </location>
</feature>
<accession>A0ABD0M5K8</accession>
<evidence type="ECO:0000256" key="8">
    <source>
        <dbReference type="ARBA" id="ARBA00023170"/>
    </source>
</evidence>
<evidence type="ECO:0000256" key="9">
    <source>
        <dbReference type="ARBA" id="ARBA00023180"/>
    </source>
</evidence>
<keyword evidence="5" id="KW-0297">G-protein coupled receptor</keyword>
<keyword evidence="3 11" id="KW-0812">Transmembrane</keyword>
<dbReference type="AlphaFoldDB" id="A0ABD0M5K8"/>
<keyword evidence="10" id="KW-0807">Transducer</keyword>
<dbReference type="InterPro" id="IPR000276">
    <property type="entry name" value="GPCR_Rhodpsn"/>
</dbReference>
<keyword evidence="6 11" id="KW-0472">Membrane</keyword>
<evidence type="ECO:0000256" key="10">
    <source>
        <dbReference type="ARBA" id="ARBA00023224"/>
    </source>
</evidence>
<feature type="transmembrane region" description="Helical" evidence="11">
    <location>
        <begin position="119"/>
        <end position="143"/>
    </location>
</feature>
<dbReference type="GO" id="GO:0004930">
    <property type="term" value="F:G protein-coupled receptor activity"/>
    <property type="evidence" value="ECO:0007669"/>
    <property type="project" value="UniProtKB-KW"/>
</dbReference>
<dbReference type="Gene3D" id="1.20.1070.10">
    <property type="entry name" value="Rhodopsin 7-helix transmembrane proteins"/>
    <property type="match status" value="1"/>
</dbReference>
<dbReference type="InterPro" id="IPR017452">
    <property type="entry name" value="GPCR_Rhodpsn_7TM"/>
</dbReference>
<feature type="transmembrane region" description="Helical" evidence="11">
    <location>
        <begin position="6"/>
        <end position="31"/>
    </location>
</feature>
<dbReference type="InterPro" id="IPR001634">
    <property type="entry name" value="Adenosn_rcpt"/>
</dbReference>
<dbReference type="PROSITE" id="PS50262">
    <property type="entry name" value="G_PROTEIN_RECEP_F1_2"/>
    <property type="match status" value="1"/>
</dbReference>
<feature type="transmembrane region" description="Helical" evidence="11">
    <location>
        <begin position="163"/>
        <end position="191"/>
    </location>
</feature>
<dbReference type="PROSITE" id="PS00237">
    <property type="entry name" value="G_PROTEIN_RECEP_F1_1"/>
    <property type="match status" value="1"/>
</dbReference>